<keyword evidence="12" id="KW-1185">Reference proteome</keyword>
<evidence type="ECO:0000256" key="5">
    <source>
        <dbReference type="ARBA" id="ARBA00022777"/>
    </source>
</evidence>
<dbReference type="PROSITE" id="PS50011">
    <property type="entry name" value="PROTEIN_KINASE_DOM"/>
    <property type="match status" value="1"/>
</dbReference>
<sequence length="521" mass="57805">MPSKIWRKHAVEKAAAVKQNDAKRCASPESAHADSRCRAEHHEVNHDDDDDEDGHGAVFAFDTDERFDSVGSDTTSEDVDSDASSSTVLARLKRTNGPSKFNPVPNEPIIRIETVATPDRLASDDDASPSSIDSPLSRLRLSFAEPADVSQVLAIHDFTADTKDSVPVNALRPKKVGLSDFQVMSVIGKGAYGKVFLVRKKPTLMAIMGDDLYAMKVLKKASIVLHGKDAEHTRNERGILEDVSNHPFIVSLHYAFQTDEKLYLILSYASGGELFTYLAREKMFAEDVACFYIAELLLALEHLHDLGIIYRDLKPENVLLNADGHVLLTDFGLSKVALDARTVCGTIEFMAPEVLDDHRTEGYDKAVDYWSLGVMLFDMLTGSPPFTGNNRKKIMDGILKKKIVWPKYMTVNARDICNRLLQKNPVKRLGSGPEGALPVKKHNFFRKLDWKKLAALQVTPPLVPTLNDPADISHFDDCFTSMPMESPAELGVPIKSANNMTVDDPLHHFDGFSYVAESAYF</sequence>
<evidence type="ECO:0000256" key="2">
    <source>
        <dbReference type="ARBA" id="ARBA00022553"/>
    </source>
</evidence>
<feature type="compositionally biased region" description="Basic and acidic residues" evidence="8">
    <location>
        <begin position="20"/>
        <end position="45"/>
    </location>
</feature>
<dbReference type="PROSITE" id="PS51285">
    <property type="entry name" value="AGC_KINASE_CTER"/>
    <property type="match status" value="1"/>
</dbReference>
<evidence type="ECO:0000313" key="11">
    <source>
        <dbReference type="EMBL" id="TPX62548.1"/>
    </source>
</evidence>
<keyword evidence="2" id="KW-0597">Phosphoprotein</keyword>
<evidence type="ECO:0000259" key="10">
    <source>
        <dbReference type="PROSITE" id="PS51285"/>
    </source>
</evidence>
<dbReference type="InterPro" id="IPR011009">
    <property type="entry name" value="Kinase-like_dom_sf"/>
</dbReference>
<proteinExistence type="predicted"/>
<dbReference type="Proteomes" id="UP000318582">
    <property type="component" value="Unassembled WGS sequence"/>
</dbReference>
<dbReference type="InterPro" id="IPR008271">
    <property type="entry name" value="Ser/Thr_kinase_AS"/>
</dbReference>
<dbReference type="InterPro" id="IPR000961">
    <property type="entry name" value="AGC-kinase_C"/>
</dbReference>
<dbReference type="InterPro" id="IPR017441">
    <property type="entry name" value="Protein_kinase_ATP_BS"/>
</dbReference>
<evidence type="ECO:0000259" key="9">
    <source>
        <dbReference type="PROSITE" id="PS50011"/>
    </source>
</evidence>
<dbReference type="InterPro" id="IPR017892">
    <property type="entry name" value="Pkinase_C"/>
</dbReference>
<dbReference type="Pfam" id="PF00069">
    <property type="entry name" value="Pkinase"/>
    <property type="match status" value="1"/>
</dbReference>
<evidence type="ECO:0000256" key="7">
    <source>
        <dbReference type="PROSITE-ProRule" id="PRU10141"/>
    </source>
</evidence>
<feature type="compositionally biased region" description="Basic residues" evidence="8">
    <location>
        <begin position="1"/>
        <end position="10"/>
    </location>
</feature>
<dbReference type="PROSITE" id="PS00108">
    <property type="entry name" value="PROTEIN_KINASE_ST"/>
    <property type="match status" value="1"/>
</dbReference>
<reference evidence="11 12" key="1">
    <citation type="journal article" date="2019" name="Sci. Rep.">
        <title>Comparative genomics of chytrid fungi reveal insights into the obligate biotrophic and pathogenic lifestyle of Synchytrium endobioticum.</title>
        <authorList>
            <person name="van de Vossenberg B.T.L.H."/>
            <person name="Warris S."/>
            <person name="Nguyen H.D.T."/>
            <person name="van Gent-Pelzer M.P.E."/>
            <person name="Joly D.L."/>
            <person name="van de Geest H.C."/>
            <person name="Bonants P.J.M."/>
            <person name="Smith D.S."/>
            <person name="Levesque C.A."/>
            <person name="van der Lee T.A.J."/>
        </authorList>
    </citation>
    <scope>NUCLEOTIDE SEQUENCE [LARGE SCALE GENOMIC DNA]</scope>
    <source>
        <strain evidence="11 12">CBS 809.83</strain>
    </source>
</reference>
<organism evidence="11 12">
    <name type="scientific">Powellomyces hirtus</name>
    <dbReference type="NCBI Taxonomy" id="109895"/>
    <lineage>
        <taxon>Eukaryota</taxon>
        <taxon>Fungi</taxon>
        <taxon>Fungi incertae sedis</taxon>
        <taxon>Chytridiomycota</taxon>
        <taxon>Chytridiomycota incertae sedis</taxon>
        <taxon>Chytridiomycetes</taxon>
        <taxon>Spizellomycetales</taxon>
        <taxon>Powellomycetaceae</taxon>
        <taxon>Powellomyces</taxon>
    </lineage>
</organism>
<dbReference type="PANTHER" id="PTHR24351">
    <property type="entry name" value="RIBOSOMAL PROTEIN S6 KINASE"/>
    <property type="match status" value="1"/>
</dbReference>
<gene>
    <name evidence="11" type="ORF">PhCBS80983_g00294</name>
</gene>
<dbReference type="STRING" id="109895.A0A507EH74"/>
<dbReference type="EMBL" id="QEAQ01000002">
    <property type="protein sequence ID" value="TPX62548.1"/>
    <property type="molecule type" value="Genomic_DNA"/>
</dbReference>
<protein>
    <recommendedName>
        <fullName evidence="13">Protein kinase domain-containing protein</fullName>
    </recommendedName>
</protein>
<feature type="region of interest" description="Disordered" evidence="8">
    <location>
        <begin position="1"/>
        <end position="89"/>
    </location>
</feature>
<evidence type="ECO:0000256" key="6">
    <source>
        <dbReference type="ARBA" id="ARBA00022840"/>
    </source>
</evidence>
<dbReference type="SMART" id="SM00133">
    <property type="entry name" value="S_TK_X"/>
    <property type="match status" value="1"/>
</dbReference>
<evidence type="ECO:0000256" key="3">
    <source>
        <dbReference type="ARBA" id="ARBA00022679"/>
    </source>
</evidence>
<dbReference type="SUPFAM" id="SSF56112">
    <property type="entry name" value="Protein kinase-like (PK-like)"/>
    <property type="match status" value="1"/>
</dbReference>
<evidence type="ECO:0000256" key="4">
    <source>
        <dbReference type="ARBA" id="ARBA00022741"/>
    </source>
</evidence>
<dbReference type="GO" id="GO:0004674">
    <property type="term" value="F:protein serine/threonine kinase activity"/>
    <property type="evidence" value="ECO:0007669"/>
    <property type="project" value="UniProtKB-KW"/>
</dbReference>
<dbReference type="Gene3D" id="1.10.510.10">
    <property type="entry name" value="Transferase(Phosphotransferase) domain 1"/>
    <property type="match status" value="1"/>
</dbReference>
<dbReference type="FunFam" id="1.10.510.10:FF:000048">
    <property type="entry name" value="Protein kinase C"/>
    <property type="match status" value="1"/>
</dbReference>
<dbReference type="PROSITE" id="PS00107">
    <property type="entry name" value="PROTEIN_KINASE_ATP"/>
    <property type="match status" value="1"/>
</dbReference>
<evidence type="ECO:0000256" key="8">
    <source>
        <dbReference type="SAM" id="MobiDB-lite"/>
    </source>
</evidence>
<dbReference type="SMART" id="SM00220">
    <property type="entry name" value="S_TKc"/>
    <property type="match status" value="1"/>
</dbReference>
<keyword evidence="5" id="KW-0418">Kinase</keyword>
<comment type="caution">
    <text evidence="11">The sequence shown here is derived from an EMBL/GenBank/DDBJ whole genome shotgun (WGS) entry which is preliminary data.</text>
</comment>
<keyword evidence="3" id="KW-0808">Transferase</keyword>
<evidence type="ECO:0000313" key="12">
    <source>
        <dbReference type="Proteomes" id="UP000318582"/>
    </source>
</evidence>
<dbReference type="AlphaFoldDB" id="A0A507EH74"/>
<evidence type="ECO:0008006" key="13">
    <source>
        <dbReference type="Google" id="ProtNLM"/>
    </source>
</evidence>
<dbReference type="InterPro" id="IPR000719">
    <property type="entry name" value="Prot_kinase_dom"/>
</dbReference>
<dbReference type="GO" id="GO:0005524">
    <property type="term" value="F:ATP binding"/>
    <property type="evidence" value="ECO:0007669"/>
    <property type="project" value="UniProtKB-UniRule"/>
</dbReference>
<name>A0A507EH74_9FUNG</name>
<accession>A0A507EH74</accession>
<keyword evidence="1" id="KW-0723">Serine/threonine-protein kinase</keyword>
<keyword evidence="4 7" id="KW-0547">Nucleotide-binding</keyword>
<feature type="binding site" evidence="7">
    <location>
        <position position="216"/>
    </location>
    <ligand>
        <name>ATP</name>
        <dbReference type="ChEBI" id="CHEBI:30616"/>
    </ligand>
</feature>
<keyword evidence="6 7" id="KW-0067">ATP-binding</keyword>
<dbReference type="Pfam" id="PF00433">
    <property type="entry name" value="Pkinase_C"/>
    <property type="match status" value="1"/>
</dbReference>
<dbReference type="Gene3D" id="3.30.200.20">
    <property type="entry name" value="Phosphorylase Kinase, domain 1"/>
    <property type="match status" value="1"/>
</dbReference>
<evidence type="ECO:0000256" key="1">
    <source>
        <dbReference type="ARBA" id="ARBA00022527"/>
    </source>
</evidence>
<feature type="domain" description="AGC-kinase C-terminal" evidence="10">
    <location>
        <begin position="446"/>
        <end position="521"/>
    </location>
</feature>
<feature type="domain" description="Protein kinase" evidence="9">
    <location>
        <begin position="181"/>
        <end position="445"/>
    </location>
</feature>